<dbReference type="Proteomes" id="UP000593577">
    <property type="component" value="Unassembled WGS sequence"/>
</dbReference>
<feature type="non-terminal residue" evidence="1">
    <location>
        <position position="31"/>
    </location>
</feature>
<protein>
    <submittedName>
        <fullName evidence="1">Uncharacterized protein</fullName>
    </submittedName>
</protein>
<reference evidence="1 2" key="1">
    <citation type="journal article" date="2019" name="Genome Biol. Evol.">
        <title>Insights into the evolution of the New World diploid cottons (Gossypium, subgenus Houzingenia) based on genome sequencing.</title>
        <authorList>
            <person name="Grover C.E."/>
            <person name="Arick M.A. 2nd"/>
            <person name="Thrash A."/>
            <person name="Conover J.L."/>
            <person name="Sanders W.S."/>
            <person name="Peterson D.G."/>
            <person name="Frelichowski J.E."/>
            <person name="Scheffler J.A."/>
            <person name="Scheffler B.E."/>
            <person name="Wendel J.F."/>
        </authorList>
    </citation>
    <scope>NUCLEOTIDE SEQUENCE [LARGE SCALE GENOMIC DNA]</scope>
    <source>
        <strain evidence="1">185</strain>
        <tissue evidence="1">Leaf</tissue>
    </source>
</reference>
<name>A0A7J8WPD2_GOSAI</name>
<comment type="caution">
    <text evidence="1">The sequence shown here is derived from an EMBL/GenBank/DDBJ whole genome shotgun (WGS) entry which is preliminary data.</text>
</comment>
<organism evidence="1 2">
    <name type="scientific">Gossypium aridum</name>
    <name type="common">American cotton</name>
    <name type="synonym">Erioxylum aridum</name>
    <dbReference type="NCBI Taxonomy" id="34290"/>
    <lineage>
        <taxon>Eukaryota</taxon>
        <taxon>Viridiplantae</taxon>
        <taxon>Streptophyta</taxon>
        <taxon>Embryophyta</taxon>
        <taxon>Tracheophyta</taxon>
        <taxon>Spermatophyta</taxon>
        <taxon>Magnoliopsida</taxon>
        <taxon>eudicotyledons</taxon>
        <taxon>Gunneridae</taxon>
        <taxon>Pentapetalae</taxon>
        <taxon>rosids</taxon>
        <taxon>malvids</taxon>
        <taxon>Malvales</taxon>
        <taxon>Malvaceae</taxon>
        <taxon>Malvoideae</taxon>
        <taxon>Gossypium</taxon>
    </lineage>
</organism>
<sequence length="31" mass="3361">MDGLVSMGSMVVGDWSGIFEQLLSKVPDKFS</sequence>
<proteinExistence type="predicted"/>
<gene>
    <name evidence="1" type="ORF">Goari_018325</name>
</gene>
<keyword evidence="2" id="KW-1185">Reference proteome</keyword>
<dbReference type="AlphaFoldDB" id="A0A7J8WPD2"/>
<dbReference type="EMBL" id="JABFAA010000002">
    <property type="protein sequence ID" value="MBA0676878.1"/>
    <property type="molecule type" value="Genomic_DNA"/>
</dbReference>
<accession>A0A7J8WPD2</accession>
<evidence type="ECO:0000313" key="2">
    <source>
        <dbReference type="Proteomes" id="UP000593577"/>
    </source>
</evidence>
<evidence type="ECO:0000313" key="1">
    <source>
        <dbReference type="EMBL" id="MBA0676878.1"/>
    </source>
</evidence>